<proteinExistence type="predicted"/>
<dbReference type="Proteomes" id="UP001469553">
    <property type="component" value="Unassembled WGS sequence"/>
</dbReference>
<evidence type="ECO:0000313" key="2">
    <source>
        <dbReference type="EMBL" id="MEQ2301363.1"/>
    </source>
</evidence>
<feature type="region of interest" description="Disordered" evidence="1">
    <location>
        <begin position="47"/>
        <end position="67"/>
    </location>
</feature>
<sequence length="128" mass="14063">MGSNQQLWQNDNIKKKKGVVVRMLGCSSTVTQLYSVIKLPPTLRGEQTKGYKTFGSKQASSKVEDKRNGEFHHEVILTVQSHSAPALALRCSVTPQNTHKMGSAAVSSTAHQSFNNKVTCTYHSDTLD</sequence>
<keyword evidence="3" id="KW-1185">Reference proteome</keyword>
<name>A0ABV0Z5A6_9TELE</name>
<dbReference type="EMBL" id="JAHRIP010052159">
    <property type="protein sequence ID" value="MEQ2301363.1"/>
    <property type="molecule type" value="Genomic_DNA"/>
</dbReference>
<comment type="caution">
    <text evidence="2">The sequence shown here is derived from an EMBL/GenBank/DDBJ whole genome shotgun (WGS) entry which is preliminary data.</text>
</comment>
<organism evidence="2 3">
    <name type="scientific">Ameca splendens</name>
    <dbReference type="NCBI Taxonomy" id="208324"/>
    <lineage>
        <taxon>Eukaryota</taxon>
        <taxon>Metazoa</taxon>
        <taxon>Chordata</taxon>
        <taxon>Craniata</taxon>
        <taxon>Vertebrata</taxon>
        <taxon>Euteleostomi</taxon>
        <taxon>Actinopterygii</taxon>
        <taxon>Neopterygii</taxon>
        <taxon>Teleostei</taxon>
        <taxon>Neoteleostei</taxon>
        <taxon>Acanthomorphata</taxon>
        <taxon>Ovalentaria</taxon>
        <taxon>Atherinomorphae</taxon>
        <taxon>Cyprinodontiformes</taxon>
        <taxon>Goodeidae</taxon>
        <taxon>Ameca</taxon>
    </lineage>
</organism>
<accession>A0ABV0Z5A6</accession>
<evidence type="ECO:0000256" key="1">
    <source>
        <dbReference type="SAM" id="MobiDB-lite"/>
    </source>
</evidence>
<evidence type="ECO:0000313" key="3">
    <source>
        <dbReference type="Proteomes" id="UP001469553"/>
    </source>
</evidence>
<gene>
    <name evidence="2" type="ORF">AMECASPLE_035118</name>
</gene>
<protein>
    <submittedName>
        <fullName evidence="2">Uncharacterized protein</fullName>
    </submittedName>
</protein>
<reference evidence="2 3" key="1">
    <citation type="submission" date="2021-06" db="EMBL/GenBank/DDBJ databases">
        <authorList>
            <person name="Palmer J.M."/>
        </authorList>
    </citation>
    <scope>NUCLEOTIDE SEQUENCE [LARGE SCALE GENOMIC DNA]</scope>
    <source>
        <strain evidence="2 3">AS_MEX2019</strain>
        <tissue evidence="2">Muscle</tissue>
    </source>
</reference>